<evidence type="ECO:0000313" key="2">
    <source>
        <dbReference type="Proteomes" id="UP000306918"/>
    </source>
</evidence>
<dbReference type="OrthoDB" id="609711at2"/>
<keyword evidence="2" id="KW-1185">Reference proteome</keyword>
<dbReference type="EMBL" id="STFF01000002">
    <property type="protein sequence ID" value="THU40458.1"/>
    <property type="molecule type" value="Genomic_DNA"/>
</dbReference>
<dbReference type="AlphaFoldDB" id="A0A4S8HXH7"/>
<evidence type="ECO:0008006" key="3">
    <source>
        <dbReference type="Google" id="ProtNLM"/>
    </source>
</evidence>
<reference evidence="1 2" key="1">
    <citation type="submission" date="2019-04" db="EMBL/GenBank/DDBJ databases">
        <title>Niastella caeni sp. nov., isolated from activated sludge.</title>
        <authorList>
            <person name="Sheng M."/>
        </authorList>
    </citation>
    <scope>NUCLEOTIDE SEQUENCE [LARGE SCALE GENOMIC DNA]</scope>
    <source>
        <strain evidence="1 2">HX-2-15</strain>
    </source>
</reference>
<sequence length="561" mass="65930">MQRGMLISKNESSFLPHQGKGIRHIQIKEFGFDKTLTDTAKEISYFGKDFVKHLHRITKERIIRNNLFIKEKTALIANLVADNERYLRSLDYIHDARIFVDTIANEPDSIDLIVVTKDFLSITFQLSRATKERFKARVGDANIMGTAQKIQFTTLLEKNRYPHFGYEILYKKNSIGRTFINATIGYSKIQSDLYDGTTHEHSWRIAIERPLVSQYLHVAGAIKLAHSQTYNNYVKPDSLFYYYHYDTYDAWIGYNLGVHKFLFLKNILNRQFISVRYFRNRFNRVPYQVNDGFNFRFNNREAILAQFTFFKQNFYKTNYVFGFGITEDVPYGYNIALTTGWYKQLHMERLYTGIDANLYDVTNRGYVRQYFLRTETFLNKSKIQDATILMGASIFSRIFSYRNLKIRQYLRLSYTKQFNRIGLEPLGINNVFGLQYISSDSASGHQRSSVHSETFFFLKYKMLGFKFATFVSADIALFTPEHKNTENSGFYFGVGGGIRTRNENILFGTIELRFMYFPRKSLQHNAFKLTIDTNLRFRYNNSYVKEPDIIQVNSDNSNNIY</sequence>
<dbReference type="RefSeq" id="WP_136577211.1">
    <property type="nucleotide sequence ID" value="NZ_STFF01000002.1"/>
</dbReference>
<accession>A0A4S8HXH7</accession>
<organism evidence="1 2">
    <name type="scientific">Niastella caeni</name>
    <dbReference type="NCBI Taxonomy" id="2569763"/>
    <lineage>
        <taxon>Bacteria</taxon>
        <taxon>Pseudomonadati</taxon>
        <taxon>Bacteroidota</taxon>
        <taxon>Chitinophagia</taxon>
        <taxon>Chitinophagales</taxon>
        <taxon>Chitinophagaceae</taxon>
        <taxon>Niastella</taxon>
    </lineage>
</organism>
<name>A0A4S8HXH7_9BACT</name>
<comment type="caution">
    <text evidence="1">The sequence shown here is derived from an EMBL/GenBank/DDBJ whole genome shotgun (WGS) entry which is preliminary data.</text>
</comment>
<proteinExistence type="predicted"/>
<evidence type="ECO:0000313" key="1">
    <source>
        <dbReference type="EMBL" id="THU40458.1"/>
    </source>
</evidence>
<dbReference type="Proteomes" id="UP000306918">
    <property type="component" value="Unassembled WGS sequence"/>
</dbReference>
<protein>
    <recommendedName>
        <fullName evidence="3">Bacterial surface antigen (D15) domain-containing protein</fullName>
    </recommendedName>
</protein>
<gene>
    <name evidence="1" type="ORF">FAM09_11395</name>
</gene>